<accession>A0A251V922</accession>
<reference evidence="2" key="2">
    <citation type="submission" date="2017-02" db="EMBL/GenBank/DDBJ databases">
        <title>Sunflower complete genome.</title>
        <authorList>
            <person name="Langlade N."/>
            <person name="Munos S."/>
        </authorList>
    </citation>
    <scope>NUCLEOTIDE SEQUENCE [LARGE SCALE GENOMIC DNA]</scope>
    <source>
        <tissue evidence="2">Leaves</tissue>
    </source>
</reference>
<dbReference type="EMBL" id="MNCJ02000318">
    <property type="protein sequence ID" value="KAF5815920.1"/>
    <property type="molecule type" value="Genomic_DNA"/>
</dbReference>
<reference evidence="1 3" key="1">
    <citation type="journal article" date="2017" name="Nature">
        <title>The sunflower genome provides insights into oil metabolism, flowering and Asterid evolution.</title>
        <authorList>
            <person name="Badouin H."/>
            <person name="Gouzy J."/>
            <person name="Grassa C.J."/>
            <person name="Murat F."/>
            <person name="Staton S.E."/>
            <person name="Cottret L."/>
            <person name="Lelandais-Briere C."/>
            <person name="Owens G.L."/>
            <person name="Carrere S."/>
            <person name="Mayjonade B."/>
            <person name="Legrand L."/>
            <person name="Gill N."/>
            <person name="Kane N.C."/>
            <person name="Bowers J.E."/>
            <person name="Hubner S."/>
            <person name="Bellec A."/>
            <person name="Berard A."/>
            <person name="Berges H."/>
            <person name="Blanchet N."/>
            <person name="Boniface M.C."/>
            <person name="Brunel D."/>
            <person name="Catrice O."/>
            <person name="Chaidir N."/>
            <person name="Claudel C."/>
            <person name="Donnadieu C."/>
            <person name="Faraut T."/>
            <person name="Fievet G."/>
            <person name="Helmstetter N."/>
            <person name="King M."/>
            <person name="Knapp S.J."/>
            <person name="Lai Z."/>
            <person name="Le Paslier M.C."/>
            <person name="Lippi Y."/>
            <person name="Lorenzon L."/>
            <person name="Mandel J.R."/>
            <person name="Marage G."/>
            <person name="Marchand G."/>
            <person name="Marquand E."/>
            <person name="Bret-Mestries E."/>
            <person name="Morien E."/>
            <person name="Nambeesan S."/>
            <person name="Nguyen T."/>
            <person name="Pegot-Espagnet P."/>
            <person name="Pouilly N."/>
            <person name="Raftis F."/>
            <person name="Sallet E."/>
            <person name="Schiex T."/>
            <person name="Thomas J."/>
            <person name="Vandecasteele C."/>
            <person name="Vares D."/>
            <person name="Vear F."/>
            <person name="Vautrin S."/>
            <person name="Crespi M."/>
            <person name="Mangin B."/>
            <person name="Burke J.M."/>
            <person name="Salse J."/>
            <person name="Munos S."/>
            <person name="Vincourt P."/>
            <person name="Rieseberg L.H."/>
            <person name="Langlade N.B."/>
        </authorList>
    </citation>
    <scope>NUCLEOTIDE SEQUENCE [LARGE SCALE GENOMIC DNA]</scope>
    <source>
        <strain evidence="3">cv. SF193</strain>
        <tissue evidence="1">Leaves</tissue>
    </source>
</reference>
<reference evidence="1" key="3">
    <citation type="submission" date="2020-06" db="EMBL/GenBank/DDBJ databases">
        <title>Helianthus annuus Genome sequencing and assembly Release 2.</title>
        <authorList>
            <person name="Gouzy J."/>
            <person name="Langlade N."/>
            <person name="Munos S."/>
        </authorList>
    </citation>
    <scope>NUCLEOTIDE SEQUENCE</scope>
    <source>
        <tissue evidence="1">Leaves</tissue>
    </source>
</reference>
<keyword evidence="3" id="KW-1185">Reference proteome</keyword>
<protein>
    <submittedName>
        <fullName evidence="2">Uncharacterized protein</fullName>
    </submittedName>
</protein>
<dbReference type="Proteomes" id="UP000215914">
    <property type="component" value="Chromosome 3"/>
</dbReference>
<dbReference type="EMBL" id="CM007892">
    <property type="protein sequence ID" value="OTG32117.1"/>
    <property type="molecule type" value="Genomic_DNA"/>
</dbReference>
<proteinExistence type="predicted"/>
<organism evidence="2 3">
    <name type="scientific">Helianthus annuus</name>
    <name type="common">Common sunflower</name>
    <dbReference type="NCBI Taxonomy" id="4232"/>
    <lineage>
        <taxon>Eukaryota</taxon>
        <taxon>Viridiplantae</taxon>
        <taxon>Streptophyta</taxon>
        <taxon>Embryophyta</taxon>
        <taxon>Tracheophyta</taxon>
        <taxon>Spermatophyta</taxon>
        <taxon>Magnoliopsida</taxon>
        <taxon>eudicotyledons</taxon>
        <taxon>Gunneridae</taxon>
        <taxon>Pentapetalae</taxon>
        <taxon>asterids</taxon>
        <taxon>campanulids</taxon>
        <taxon>Asterales</taxon>
        <taxon>Asteraceae</taxon>
        <taxon>Asteroideae</taxon>
        <taxon>Heliantheae alliance</taxon>
        <taxon>Heliantheae</taxon>
        <taxon>Helianthus</taxon>
    </lineage>
</organism>
<evidence type="ECO:0000313" key="2">
    <source>
        <dbReference type="EMBL" id="OTG32117.1"/>
    </source>
</evidence>
<evidence type="ECO:0000313" key="1">
    <source>
        <dbReference type="EMBL" id="KAF5815920.1"/>
    </source>
</evidence>
<dbReference type="AlphaFoldDB" id="A0A251V922"/>
<name>A0A251V922_HELAN</name>
<sequence>MHVDLFQTGRSQYTFQFFLCVYLSTRWNPCCSQASNASTELCKIIEFVDAYKIYYSNRKLIRTQIKLIHITLYCLFS</sequence>
<gene>
    <name evidence="2" type="ORF">HannXRQ_Chr03g0083111</name>
    <name evidence="1" type="ORF">HanXRQr2_Chr03g0128571</name>
</gene>
<evidence type="ECO:0000313" key="3">
    <source>
        <dbReference type="Proteomes" id="UP000215914"/>
    </source>
</evidence>
<dbReference type="Gramene" id="mRNA:HanXRQr2_Chr03g0128571">
    <property type="protein sequence ID" value="mRNA:HanXRQr2_Chr03g0128571"/>
    <property type="gene ID" value="HanXRQr2_Chr03g0128571"/>
</dbReference>
<dbReference type="InParanoid" id="A0A251V922"/>